<keyword evidence="4" id="KW-0862">Zinc</keyword>
<proteinExistence type="predicted"/>
<name>A0A1H3H6I8_9EURY</name>
<evidence type="ECO:0000256" key="4">
    <source>
        <dbReference type="ARBA" id="ARBA00022833"/>
    </source>
</evidence>
<dbReference type="Proteomes" id="UP000199170">
    <property type="component" value="Unassembled WGS sequence"/>
</dbReference>
<reference evidence="8" key="1">
    <citation type="submission" date="2016-10" db="EMBL/GenBank/DDBJ databases">
        <authorList>
            <person name="Varghese N."/>
            <person name="Submissions S."/>
        </authorList>
    </citation>
    <scope>NUCLEOTIDE SEQUENCE [LARGE SCALE GENOMIC DNA]</scope>
    <source>
        <strain evidence="8">CGMCC 1.10118</strain>
    </source>
</reference>
<dbReference type="InterPro" id="IPR000555">
    <property type="entry name" value="JAMM/MPN+_dom"/>
</dbReference>
<evidence type="ECO:0000313" key="8">
    <source>
        <dbReference type="Proteomes" id="UP000199170"/>
    </source>
</evidence>
<dbReference type="RefSeq" id="WP_089767288.1">
    <property type="nucleotide sequence ID" value="NZ_FNPB01000006.1"/>
</dbReference>
<dbReference type="SMART" id="SM00232">
    <property type="entry name" value="JAB_MPN"/>
    <property type="match status" value="1"/>
</dbReference>
<dbReference type="InterPro" id="IPR037518">
    <property type="entry name" value="MPN"/>
</dbReference>
<dbReference type="GO" id="GO:0008270">
    <property type="term" value="F:zinc ion binding"/>
    <property type="evidence" value="ECO:0007669"/>
    <property type="project" value="TreeGrafter"/>
</dbReference>
<keyword evidence="8" id="KW-1185">Reference proteome</keyword>
<dbReference type="InterPro" id="IPR051929">
    <property type="entry name" value="VirAsm_ModProt"/>
</dbReference>
<dbReference type="EMBL" id="FNPB01000006">
    <property type="protein sequence ID" value="SDY10960.1"/>
    <property type="molecule type" value="Genomic_DNA"/>
</dbReference>
<dbReference type="SUPFAM" id="SSF102712">
    <property type="entry name" value="JAB1/MPN domain"/>
    <property type="match status" value="1"/>
</dbReference>
<dbReference type="STRING" id="660517.SAMN04487946_106186"/>
<organism evidence="7 8">
    <name type="scientific">Halobellus clavatus</name>
    <dbReference type="NCBI Taxonomy" id="660517"/>
    <lineage>
        <taxon>Archaea</taxon>
        <taxon>Methanobacteriati</taxon>
        <taxon>Methanobacteriota</taxon>
        <taxon>Stenosarchaea group</taxon>
        <taxon>Halobacteria</taxon>
        <taxon>Halobacteriales</taxon>
        <taxon>Haloferacaceae</taxon>
        <taxon>Halobellus</taxon>
    </lineage>
</organism>
<evidence type="ECO:0000313" key="7">
    <source>
        <dbReference type="EMBL" id="SDY10960.1"/>
    </source>
</evidence>
<dbReference type="AlphaFoldDB" id="A0A1H3H6I8"/>
<protein>
    <submittedName>
        <fullName evidence="7">Proteasome lid subunit RPN8/RPN11, contains Jab1/MPN metalloenzyme (JAMM) motif</fullName>
    </submittedName>
</protein>
<dbReference type="NCBIfam" id="NF041370">
    <property type="entry name" value="desamp_Halo"/>
    <property type="match status" value="1"/>
</dbReference>
<dbReference type="FunFam" id="3.40.140.10:FF:000085">
    <property type="entry name" value="Mov34/MPN/PAD-1 family protein"/>
    <property type="match status" value="1"/>
</dbReference>
<keyword evidence="1" id="KW-0645">Protease</keyword>
<keyword evidence="3" id="KW-0378">Hydrolase</keyword>
<dbReference type="GO" id="GO:0006508">
    <property type="term" value="P:proteolysis"/>
    <property type="evidence" value="ECO:0007669"/>
    <property type="project" value="UniProtKB-KW"/>
</dbReference>
<dbReference type="InterPro" id="IPR053551">
    <property type="entry name" value="Metalloprotease_DSAMP"/>
</dbReference>
<dbReference type="PANTHER" id="PTHR34858">
    <property type="entry name" value="CYSO-CYSTEINE PEPTIDASE"/>
    <property type="match status" value="1"/>
</dbReference>
<feature type="domain" description="MPN" evidence="6">
    <location>
        <begin position="6"/>
        <end position="130"/>
    </location>
</feature>
<dbReference type="OrthoDB" id="10589at2157"/>
<evidence type="ECO:0000259" key="6">
    <source>
        <dbReference type="PROSITE" id="PS50249"/>
    </source>
</evidence>
<evidence type="ECO:0000256" key="2">
    <source>
        <dbReference type="ARBA" id="ARBA00022723"/>
    </source>
</evidence>
<keyword evidence="5" id="KW-0482">Metalloprotease</keyword>
<keyword evidence="7" id="KW-0647">Proteasome</keyword>
<evidence type="ECO:0000256" key="1">
    <source>
        <dbReference type="ARBA" id="ARBA00022670"/>
    </source>
</evidence>
<sequence>MSARDLVLARDAYDDIVYQGYDGGAEEICGVLAGAYGDDESVVHEVHQTENVAETPQIRYAIDPEEQLQVIESVEDAGLEIVGFYHTHPSGPPHPSETDAERATWPGYSYVICAFDGYPYLGSWRWTDDGFERETVVLDERSG</sequence>
<dbReference type="InterPro" id="IPR028090">
    <property type="entry name" value="JAB_dom_prok"/>
</dbReference>
<evidence type="ECO:0000256" key="5">
    <source>
        <dbReference type="ARBA" id="ARBA00023049"/>
    </source>
</evidence>
<accession>A0A1H3H6I8</accession>
<gene>
    <name evidence="7" type="ORF">SAMN04487946_106186</name>
</gene>
<evidence type="ECO:0000256" key="3">
    <source>
        <dbReference type="ARBA" id="ARBA00022801"/>
    </source>
</evidence>
<dbReference type="CDD" id="cd08070">
    <property type="entry name" value="MPN_like"/>
    <property type="match status" value="1"/>
</dbReference>
<dbReference type="PROSITE" id="PS50249">
    <property type="entry name" value="MPN"/>
    <property type="match status" value="1"/>
</dbReference>
<dbReference type="PANTHER" id="PTHR34858:SF1">
    <property type="entry name" value="CYSO-CYSTEINE PEPTIDASE"/>
    <property type="match status" value="1"/>
</dbReference>
<dbReference type="Gene3D" id="3.40.140.10">
    <property type="entry name" value="Cytidine Deaminase, domain 2"/>
    <property type="match status" value="1"/>
</dbReference>
<dbReference type="GO" id="GO:0000502">
    <property type="term" value="C:proteasome complex"/>
    <property type="evidence" value="ECO:0007669"/>
    <property type="project" value="UniProtKB-KW"/>
</dbReference>
<dbReference type="Pfam" id="PF14464">
    <property type="entry name" value="Prok-JAB"/>
    <property type="match status" value="1"/>
</dbReference>
<dbReference type="GO" id="GO:0008235">
    <property type="term" value="F:metalloexopeptidase activity"/>
    <property type="evidence" value="ECO:0007669"/>
    <property type="project" value="TreeGrafter"/>
</dbReference>
<keyword evidence="2" id="KW-0479">Metal-binding</keyword>